<comment type="caution">
    <text evidence="1">The sequence shown here is derived from an EMBL/GenBank/DDBJ whole genome shotgun (WGS) entry which is preliminary data.</text>
</comment>
<evidence type="ECO:0000313" key="2">
    <source>
        <dbReference type="Proteomes" id="UP001177260"/>
    </source>
</evidence>
<sequence length="58" mass="6733">MFLIINSHRSWRNPHPVDQLEVIVTDKFGCSLLTSPYEGLDDVPLMRNYNILRQKSSS</sequence>
<keyword evidence="2" id="KW-1185">Reference proteome</keyword>
<accession>A0ACC3AQA8</accession>
<gene>
    <name evidence="1" type="ORF">N8T08_011137</name>
</gene>
<dbReference type="Proteomes" id="UP001177260">
    <property type="component" value="Unassembled WGS sequence"/>
</dbReference>
<proteinExistence type="predicted"/>
<name>A0ACC3AQA8_9EURO</name>
<protein>
    <submittedName>
        <fullName evidence="1">Uncharacterized protein</fullName>
    </submittedName>
</protein>
<reference evidence="1 2" key="1">
    <citation type="journal article" date="2023" name="ACS Omega">
        <title>Identification of the Neoaspergillic Acid Biosynthesis Gene Cluster by Establishing an In Vitro CRISPR-Ribonucleoprotein Genetic System in Aspergillus melleus.</title>
        <authorList>
            <person name="Yuan B."/>
            <person name="Grau M.F."/>
            <person name="Murata R.M."/>
            <person name="Torok T."/>
            <person name="Venkateswaran K."/>
            <person name="Stajich J.E."/>
            <person name="Wang C.C.C."/>
        </authorList>
    </citation>
    <scope>NUCLEOTIDE SEQUENCE [LARGE SCALE GENOMIC DNA]</scope>
    <source>
        <strain evidence="1 2">IMV 1140</strain>
    </source>
</reference>
<dbReference type="EMBL" id="JAOPJF010000097">
    <property type="protein sequence ID" value="KAK1139818.1"/>
    <property type="molecule type" value="Genomic_DNA"/>
</dbReference>
<evidence type="ECO:0000313" key="1">
    <source>
        <dbReference type="EMBL" id="KAK1139818.1"/>
    </source>
</evidence>
<organism evidence="1 2">
    <name type="scientific">Aspergillus melleus</name>
    <dbReference type="NCBI Taxonomy" id="138277"/>
    <lineage>
        <taxon>Eukaryota</taxon>
        <taxon>Fungi</taxon>
        <taxon>Dikarya</taxon>
        <taxon>Ascomycota</taxon>
        <taxon>Pezizomycotina</taxon>
        <taxon>Eurotiomycetes</taxon>
        <taxon>Eurotiomycetidae</taxon>
        <taxon>Eurotiales</taxon>
        <taxon>Aspergillaceae</taxon>
        <taxon>Aspergillus</taxon>
        <taxon>Aspergillus subgen. Circumdati</taxon>
    </lineage>
</organism>